<keyword evidence="1" id="KW-1133">Transmembrane helix</keyword>
<organism evidence="2 3">
    <name type="scientific">Gymnopus androsaceus JB14</name>
    <dbReference type="NCBI Taxonomy" id="1447944"/>
    <lineage>
        <taxon>Eukaryota</taxon>
        <taxon>Fungi</taxon>
        <taxon>Dikarya</taxon>
        <taxon>Basidiomycota</taxon>
        <taxon>Agaricomycotina</taxon>
        <taxon>Agaricomycetes</taxon>
        <taxon>Agaricomycetidae</taxon>
        <taxon>Agaricales</taxon>
        <taxon>Marasmiineae</taxon>
        <taxon>Omphalotaceae</taxon>
        <taxon>Gymnopus</taxon>
    </lineage>
</organism>
<dbReference type="AlphaFoldDB" id="A0A6A4IG81"/>
<accession>A0A6A4IG81</accession>
<reference evidence="2" key="1">
    <citation type="journal article" date="2019" name="Environ. Microbiol.">
        <title>Fungal ecological strategies reflected in gene transcription - a case study of two litter decomposers.</title>
        <authorList>
            <person name="Barbi F."/>
            <person name="Kohler A."/>
            <person name="Barry K."/>
            <person name="Baskaran P."/>
            <person name="Daum C."/>
            <person name="Fauchery L."/>
            <person name="Ihrmark K."/>
            <person name="Kuo A."/>
            <person name="LaButti K."/>
            <person name="Lipzen A."/>
            <person name="Morin E."/>
            <person name="Grigoriev I.V."/>
            <person name="Henrissat B."/>
            <person name="Lindahl B."/>
            <person name="Martin F."/>
        </authorList>
    </citation>
    <scope>NUCLEOTIDE SEQUENCE</scope>
    <source>
        <strain evidence="2">JB14</strain>
    </source>
</reference>
<feature type="transmembrane region" description="Helical" evidence="1">
    <location>
        <begin position="6"/>
        <end position="30"/>
    </location>
</feature>
<gene>
    <name evidence="2" type="ORF">BT96DRAFT_913864</name>
</gene>
<keyword evidence="1" id="KW-0812">Transmembrane</keyword>
<sequence>MIPSGIGWIGMPSAVLLSLISGGIREIGMLSMCSARPRRRLLNPRYRLSHWLWYAQHWLGRGYFSMASRFMLLNFSAL</sequence>
<keyword evidence="1" id="KW-0472">Membrane</keyword>
<protein>
    <submittedName>
        <fullName evidence="2">Uncharacterized protein</fullName>
    </submittedName>
</protein>
<proteinExistence type="predicted"/>
<keyword evidence="3" id="KW-1185">Reference proteome</keyword>
<evidence type="ECO:0000256" key="1">
    <source>
        <dbReference type="SAM" id="Phobius"/>
    </source>
</evidence>
<name>A0A6A4IG81_9AGAR</name>
<evidence type="ECO:0000313" key="2">
    <source>
        <dbReference type="EMBL" id="KAE9408743.1"/>
    </source>
</evidence>
<dbReference type="EMBL" id="ML769390">
    <property type="protein sequence ID" value="KAE9408743.1"/>
    <property type="molecule type" value="Genomic_DNA"/>
</dbReference>
<dbReference type="Proteomes" id="UP000799118">
    <property type="component" value="Unassembled WGS sequence"/>
</dbReference>
<evidence type="ECO:0000313" key="3">
    <source>
        <dbReference type="Proteomes" id="UP000799118"/>
    </source>
</evidence>
<feature type="non-terminal residue" evidence="2">
    <location>
        <position position="78"/>
    </location>
</feature>